<evidence type="ECO:0000256" key="1">
    <source>
        <dbReference type="SAM" id="Phobius"/>
    </source>
</evidence>
<gene>
    <name evidence="2" type="ORF">CEXT_375251</name>
</gene>
<reference evidence="2 3" key="1">
    <citation type="submission" date="2021-06" db="EMBL/GenBank/DDBJ databases">
        <title>Caerostris extrusa draft genome.</title>
        <authorList>
            <person name="Kono N."/>
            <person name="Arakawa K."/>
        </authorList>
    </citation>
    <scope>NUCLEOTIDE SEQUENCE [LARGE SCALE GENOMIC DNA]</scope>
</reference>
<organism evidence="2 3">
    <name type="scientific">Caerostris extrusa</name>
    <name type="common">Bark spider</name>
    <name type="synonym">Caerostris bankana</name>
    <dbReference type="NCBI Taxonomy" id="172846"/>
    <lineage>
        <taxon>Eukaryota</taxon>
        <taxon>Metazoa</taxon>
        <taxon>Ecdysozoa</taxon>
        <taxon>Arthropoda</taxon>
        <taxon>Chelicerata</taxon>
        <taxon>Arachnida</taxon>
        <taxon>Araneae</taxon>
        <taxon>Araneomorphae</taxon>
        <taxon>Entelegynae</taxon>
        <taxon>Araneoidea</taxon>
        <taxon>Araneidae</taxon>
        <taxon>Caerostris</taxon>
    </lineage>
</organism>
<keyword evidence="1" id="KW-1133">Transmembrane helix</keyword>
<keyword evidence="3" id="KW-1185">Reference proteome</keyword>
<keyword evidence="1" id="KW-0812">Transmembrane</keyword>
<evidence type="ECO:0000313" key="3">
    <source>
        <dbReference type="Proteomes" id="UP001054945"/>
    </source>
</evidence>
<sequence length="100" mass="12060">MISTNLFTPPLRVHRILAKKIQFRFHLSYLHPRVVLTQRFRFWPPTPKDLSSYLHLLFSFLLFLFFEISFSISIKEMLFLFAPVPEETIPSLHFMILLHR</sequence>
<keyword evidence="1" id="KW-0472">Membrane</keyword>
<feature type="transmembrane region" description="Helical" evidence="1">
    <location>
        <begin position="53"/>
        <end position="72"/>
    </location>
</feature>
<dbReference type="EMBL" id="BPLR01010446">
    <property type="protein sequence ID" value="GIY39333.1"/>
    <property type="molecule type" value="Genomic_DNA"/>
</dbReference>
<comment type="caution">
    <text evidence="2">The sequence shown here is derived from an EMBL/GenBank/DDBJ whole genome shotgun (WGS) entry which is preliminary data.</text>
</comment>
<dbReference type="AlphaFoldDB" id="A0AAV4T604"/>
<protein>
    <submittedName>
        <fullName evidence="2">Uncharacterized protein</fullName>
    </submittedName>
</protein>
<dbReference type="Proteomes" id="UP001054945">
    <property type="component" value="Unassembled WGS sequence"/>
</dbReference>
<accession>A0AAV4T604</accession>
<evidence type="ECO:0000313" key="2">
    <source>
        <dbReference type="EMBL" id="GIY39333.1"/>
    </source>
</evidence>
<name>A0AAV4T604_CAEEX</name>
<proteinExistence type="predicted"/>